<dbReference type="SUPFAM" id="SSF54791">
    <property type="entry name" value="Eukaryotic type KH-domain (KH-domain type I)"/>
    <property type="match status" value="4"/>
</dbReference>
<dbReference type="Gene3D" id="3.30.1370.10">
    <property type="entry name" value="K Homology domain, type 1"/>
    <property type="match status" value="4"/>
</dbReference>
<feature type="domain" description="K Homology" evidence="3">
    <location>
        <begin position="303"/>
        <end position="378"/>
    </location>
</feature>
<organism evidence="4 5">
    <name type="scientific">Rehmannia glutinosa</name>
    <name type="common">Chinese foxglove</name>
    <dbReference type="NCBI Taxonomy" id="99300"/>
    <lineage>
        <taxon>Eukaryota</taxon>
        <taxon>Viridiplantae</taxon>
        <taxon>Streptophyta</taxon>
        <taxon>Embryophyta</taxon>
        <taxon>Tracheophyta</taxon>
        <taxon>Spermatophyta</taxon>
        <taxon>Magnoliopsida</taxon>
        <taxon>eudicotyledons</taxon>
        <taxon>Gunneridae</taxon>
        <taxon>Pentapetalae</taxon>
        <taxon>asterids</taxon>
        <taxon>lamiids</taxon>
        <taxon>Lamiales</taxon>
        <taxon>Orobanchaceae</taxon>
        <taxon>Rehmannieae</taxon>
        <taxon>Rehmannia</taxon>
    </lineage>
</organism>
<dbReference type="Proteomes" id="UP001318860">
    <property type="component" value="Unassembled WGS sequence"/>
</dbReference>
<evidence type="ECO:0000313" key="4">
    <source>
        <dbReference type="EMBL" id="KAK6135655.1"/>
    </source>
</evidence>
<keyword evidence="5" id="KW-1185">Reference proteome</keyword>
<dbReference type="PROSITE" id="PS50084">
    <property type="entry name" value="KH_TYPE_1"/>
    <property type="match status" value="4"/>
</dbReference>
<reference evidence="4 5" key="1">
    <citation type="journal article" date="2021" name="Comput. Struct. Biotechnol. J.">
        <title>De novo genome assembly of the potent medicinal plant Rehmannia glutinosa using nanopore technology.</title>
        <authorList>
            <person name="Ma L."/>
            <person name="Dong C."/>
            <person name="Song C."/>
            <person name="Wang X."/>
            <person name="Zheng X."/>
            <person name="Niu Y."/>
            <person name="Chen S."/>
            <person name="Feng W."/>
        </authorList>
    </citation>
    <scope>NUCLEOTIDE SEQUENCE [LARGE SCALE GENOMIC DNA]</scope>
    <source>
        <strain evidence="4">DH-2019</strain>
    </source>
</reference>
<protein>
    <recommendedName>
        <fullName evidence="3">K Homology domain-containing protein</fullName>
    </recommendedName>
</protein>
<feature type="domain" description="K Homology" evidence="3">
    <location>
        <begin position="491"/>
        <end position="561"/>
    </location>
</feature>
<evidence type="ECO:0000256" key="1">
    <source>
        <dbReference type="ARBA" id="ARBA00022737"/>
    </source>
</evidence>
<dbReference type="Pfam" id="PF00013">
    <property type="entry name" value="KH_1"/>
    <property type="match status" value="4"/>
</dbReference>
<proteinExistence type="predicted"/>
<name>A0ABR0VPE8_REHGL</name>
<dbReference type="InterPro" id="IPR004088">
    <property type="entry name" value="KH_dom_type_1"/>
</dbReference>
<comment type="caution">
    <text evidence="4">The sequence shown here is derived from an EMBL/GenBank/DDBJ whole genome shotgun (WGS) entry which is preliminary data.</text>
</comment>
<dbReference type="SMART" id="SM00322">
    <property type="entry name" value="KH"/>
    <property type="match status" value="4"/>
</dbReference>
<dbReference type="CDD" id="cd22462">
    <property type="entry name" value="KH-I_HEN4_like_rpt5"/>
    <property type="match status" value="1"/>
</dbReference>
<gene>
    <name evidence="4" type="ORF">DH2020_030592</name>
</gene>
<dbReference type="InterPro" id="IPR004087">
    <property type="entry name" value="KH_dom"/>
</dbReference>
<feature type="domain" description="K Homology" evidence="3">
    <location>
        <begin position="63"/>
        <end position="134"/>
    </location>
</feature>
<evidence type="ECO:0000313" key="5">
    <source>
        <dbReference type="Proteomes" id="UP001318860"/>
    </source>
</evidence>
<evidence type="ECO:0000259" key="3">
    <source>
        <dbReference type="SMART" id="SM00322"/>
    </source>
</evidence>
<keyword evidence="2" id="KW-0694">RNA-binding</keyword>
<dbReference type="EMBL" id="JABTTQ020001083">
    <property type="protein sequence ID" value="KAK6135655.1"/>
    <property type="molecule type" value="Genomic_DNA"/>
</dbReference>
<dbReference type="CDD" id="cd22460">
    <property type="entry name" value="KH-I_PEPPER_rpt2_like"/>
    <property type="match status" value="1"/>
</dbReference>
<keyword evidence="1" id="KW-0677">Repeat</keyword>
<dbReference type="InterPro" id="IPR036612">
    <property type="entry name" value="KH_dom_type_1_sf"/>
</dbReference>
<evidence type="ECO:0000256" key="2">
    <source>
        <dbReference type="PROSITE-ProRule" id="PRU00117"/>
    </source>
</evidence>
<dbReference type="PANTHER" id="PTHR10288">
    <property type="entry name" value="KH DOMAIN CONTAINING RNA BINDING PROTEIN"/>
    <property type="match status" value="1"/>
</dbReference>
<feature type="domain" description="K Homology" evidence="3">
    <location>
        <begin position="229"/>
        <end position="287"/>
    </location>
</feature>
<sequence length="564" mass="59720">MESCALFPPVNRPIYTSSTTMNEPNANNSTHHSISAAGVPTFGAAAFFKRSKPPQPPLFIPPGHVAFRLVCHASRIGGLIGKSGSIIKQLQQLTNSRIRVEDPPESGDHRVISVVSSPFIINKIKLTTAAPKGEEETNGGTTSGDDGDEWYDVSAAQEGMLRVFERVVELAAEGDDMAGIGEWFHVGCWFGRTRIEGNILSVKKALVVITGRLQEFPPLEKTRTYGTSPPETESLPITNGDLSLQRVGGIIGKGGSIVKAIHNKTGASISIGPAVAECDERLITITAMEAGLVKGLDSDSKGSPVSARVLVPSNQVGCLLGKGGAIISEMRKVTGARLSIIGGNQVPKCASENNEVLQITGECVNVQDALYKVTGRLRDNIFSVINSTGRGNFNSLRTEDSAYGRVRDPPPFRSHLSLGITDNPNEHKSLIQSMDQLGISNDKDRQPSPSLLTSLTVSGVNHGNTMDNGGRLPSVKGGVELGSGSRSAIVTNTTVEIVVPDIVIGSIYGENGSNLARLRQISGAKVIVHEPHPGTTHRIIVISGSPDETQAAQSLLQAFILAGS</sequence>
<accession>A0ABR0VPE8</accession>